<name>A0A7R9PY57_9ACAR</name>
<dbReference type="EMBL" id="OC857038">
    <property type="protein sequence ID" value="CAD7624646.1"/>
    <property type="molecule type" value="Genomic_DNA"/>
</dbReference>
<proteinExistence type="inferred from homology"/>
<feature type="domain" description="Lipase" evidence="6">
    <location>
        <begin position="812"/>
        <end position="1147"/>
    </location>
</feature>
<dbReference type="PANTHER" id="PTHR11610:SF173">
    <property type="entry name" value="LIPASE DOMAIN-CONTAINING PROTEIN-RELATED"/>
    <property type="match status" value="1"/>
</dbReference>
<dbReference type="PANTHER" id="PTHR11610">
    <property type="entry name" value="LIPASE"/>
    <property type="match status" value="1"/>
</dbReference>
<evidence type="ECO:0000256" key="5">
    <source>
        <dbReference type="SAM" id="MobiDB-lite"/>
    </source>
</evidence>
<evidence type="ECO:0000256" key="2">
    <source>
        <dbReference type="ARBA" id="ARBA00010701"/>
    </source>
</evidence>
<keyword evidence="3" id="KW-0964">Secreted</keyword>
<evidence type="ECO:0000256" key="1">
    <source>
        <dbReference type="ARBA" id="ARBA00004613"/>
    </source>
</evidence>
<dbReference type="GO" id="GO:0016298">
    <property type="term" value="F:lipase activity"/>
    <property type="evidence" value="ECO:0007669"/>
    <property type="project" value="InterPro"/>
</dbReference>
<evidence type="ECO:0000256" key="4">
    <source>
        <dbReference type="RuleBase" id="RU004262"/>
    </source>
</evidence>
<dbReference type="InterPro" id="IPR013818">
    <property type="entry name" value="Lipase"/>
</dbReference>
<feature type="region of interest" description="Disordered" evidence="5">
    <location>
        <begin position="292"/>
        <end position="311"/>
    </location>
</feature>
<dbReference type="Gene3D" id="3.40.50.1820">
    <property type="entry name" value="alpha/beta hydrolase"/>
    <property type="match status" value="2"/>
</dbReference>
<dbReference type="InterPro" id="IPR000734">
    <property type="entry name" value="TAG_lipase"/>
</dbReference>
<dbReference type="GO" id="GO:0016042">
    <property type="term" value="P:lipid catabolic process"/>
    <property type="evidence" value="ECO:0007669"/>
    <property type="project" value="TreeGrafter"/>
</dbReference>
<dbReference type="InterPro" id="IPR029058">
    <property type="entry name" value="AB_hydrolase_fold"/>
</dbReference>
<evidence type="ECO:0000313" key="7">
    <source>
        <dbReference type="EMBL" id="CAD7624646.1"/>
    </source>
</evidence>
<gene>
    <name evidence="7" type="ORF">OSB1V03_LOCUS5087</name>
</gene>
<comment type="similarity">
    <text evidence="2 4">Belongs to the AB hydrolase superfamily. Lipase family.</text>
</comment>
<keyword evidence="8" id="KW-1185">Reference proteome</keyword>
<feature type="domain" description="Lipase" evidence="6">
    <location>
        <begin position="352"/>
        <end position="670"/>
    </location>
</feature>
<dbReference type="EMBL" id="CAJPIZ010002463">
    <property type="protein sequence ID" value="CAG2105076.1"/>
    <property type="molecule type" value="Genomic_DNA"/>
</dbReference>
<dbReference type="AlphaFoldDB" id="A0A7R9PY57"/>
<evidence type="ECO:0000313" key="8">
    <source>
        <dbReference type="Proteomes" id="UP000759131"/>
    </source>
</evidence>
<evidence type="ECO:0000259" key="6">
    <source>
        <dbReference type="Pfam" id="PF00151"/>
    </source>
</evidence>
<organism evidence="7">
    <name type="scientific">Medioppia subpectinata</name>
    <dbReference type="NCBI Taxonomy" id="1979941"/>
    <lineage>
        <taxon>Eukaryota</taxon>
        <taxon>Metazoa</taxon>
        <taxon>Ecdysozoa</taxon>
        <taxon>Arthropoda</taxon>
        <taxon>Chelicerata</taxon>
        <taxon>Arachnida</taxon>
        <taxon>Acari</taxon>
        <taxon>Acariformes</taxon>
        <taxon>Sarcoptiformes</taxon>
        <taxon>Oribatida</taxon>
        <taxon>Brachypylina</taxon>
        <taxon>Oppioidea</taxon>
        <taxon>Oppiidae</taxon>
        <taxon>Medioppia</taxon>
    </lineage>
</organism>
<dbReference type="OrthoDB" id="199913at2759"/>
<sequence>MNGQLHDKSVYYRESSSKGGSEVFIQEKFTQEKLHCIYLHGVYTVDGNESPFNPIKCFHENNLNWRLGPSGEYTKDWIHNAELLDKAFKQLGDERDNFNYAMRIDFANFLNLISKQKGYNTKHNVETVDEHSPAELAFNHHNFCYRNKLREMADAIRCFFDKRPGFNKGHHIPEFKKAALSYTEISKHTYTHINETTEPAFMRCSACRSIALHEHTSKAIEAQIQHRANPDGSVPAEYHYLVEFKKKWQKDFAEAVAHIDLHIGKSDDSNSTESCTTETTQHIDKIIDVHNTSNTTLGKGSSGQSDDNNTEVDQTLQSFDNSSIDHKSEVKPKEVVGFFKKFRNYQDQLGKYCFRDIGCFSAFESNESTRGIPLPLMSPDSMAPVFHMYTQEHRTIPRNYSYNATADQLRYSTFNASLRTAFIVHGFKSGYSVWLENMKDFIFYKSNDQFNVVVVIWEKGARTPIYNLAAINTRVVGALIGFFINSLCKTYNITNDRFWLIGHNLGAHTMGFAGKRLKNPKVARITALDPAGVGFNTISTYLRLDHSDAQIVDVIHTDAALSYTEGFGTADTLGHLDFYPNGGSWQPGCVVSDSVARKLSTITSGEDISCSLARACLIMNNLEKPGDQCSAVAYQCENYNTFLEGRCANCADNKCQPMGLNPDYWTDKKMNNSAVDKWKRYNATEKRRYNRGYKLQIPVIEIYYMSSMNESIRDKSSAVFCPKDGSETRIAANSQEVHYIACNPHLKHKCRDLSAEELKPLTFKEDIHSVDYMRQYPVIQRQSTPIVVKAMTTTQKGTTEHSSQYQNMFAKSCFRDIGCFSSDDNNGAALPLLPMSPDSMAPVFHMYTQEHRTIPRNYSYNATADQLRYSTFNASLRTAFIVHGFQSGYSVWLENMKDFIFYKSNDTFNVVVVIWEKGARTPIYNQAAINTRVVGALIGFFINSLENTYNITNDRFWLIGHNLGAHIMGFAGKRLNNPKVVRITALDPAGITFNTKNTALRLDHSDAQIVDVIHTDAALSYTEGFGTADTLGHFDFFPNGGSWQTGCAVSNDITHKLSTITSGDDISCSLSRAWAIMNNLEKPGDQCSAVAYQCENYAAFLEGRCANCANNKCQPMGLNPDYFTDKKINNMTVDSRYFVNTRSKEEYCCK</sequence>
<comment type="subcellular location">
    <subcellularLocation>
        <location evidence="1">Secreted</location>
    </subcellularLocation>
</comment>
<protein>
    <recommendedName>
        <fullName evidence="6">Lipase domain-containing protein</fullName>
    </recommendedName>
</protein>
<reference evidence="7" key="1">
    <citation type="submission" date="2020-11" db="EMBL/GenBank/DDBJ databases">
        <authorList>
            <person name="Tran Van P."/>
        </authorList>
    </citation>
    <scope>NUCLEOTIDE SEQUENCE</scope>
</reference>
<dbReference type="Pfam" id="PF00151">
    <property type="entry name" value="Lipase"/>
    <property type="match status" value="2"/>
</dbReference>
<evidence type="ECO:0000256" key="3">
    <source>
        <dbReference type="ARBA" id="ARBA00022525"/>
    </source>
</evidence>
<dbReference type="GO" id="GO:0005615">
    <property type="term" value="C:extracellular space"/>
    <property type="evidence" value="ECO:0007669"/>
    <property type="project" value="TreeGrafter"/>
</dbReference>
<dbReference type="SUPFAM" id="SSF53474">
    <property type="entry name" value="alpha/beta-Hydrolases"/>
    <property type="match status" value="2"/>
</dbReference>
<dbReference type="Proteomes" id="UP000759131">
    <property type="component" value="Unassembled WGS sequence"/>
</dbReference>
<accession>A0A7R9PY57</accession>
<dbReference type="PRINTS" id="PR00821">
    <property type="entry name" value="TAGLIPASE"/>
</dbReference>